<evidence type="ECO:0000256" key="1">
    <source>
        <dbReference type="SAM" id="Phobius"/>
    </source>
</evidence>
<proteinExistence type="predicted"/>
<accession>A0ABS4K8V9</accession>
<gene>
    <name evidence="2" type="ORF">J2Z44_004059</name>
</gene>
<feature type="transmembrane region" description="Helical" evidence="1">
    <location>
        <begin position="12"/>
        <end position="29"/>
    </location>
</feature>
<comment type="caution">
    <text evidence="2">The sequence shown here is derived from an EMBL/GenBank/DDBJ whole genome shotgun (WGS) entry which is preliminary data.</text>
</comment>
<dbReference type="RefSeq" id="WP_021283091.1">
    <property type="nucleotide sequence ID" value="NZ_JAGGLL010000054.1"/>
</dbReference>
<keyword evidence="1" id="KW-1133">Transmembrane helix</keyword>
<feature type="transmembrane region" description="Helical" evidence="1">
    <location>
        <begin position="88"/>
        <end position="112"/>
    </location>
</feature>
<reference evidence="2 3" key="1">
    <citation type="submission" date="2021-03" db="EMBL/GenBank/DDBJ databases">
        <title>Genomic Encyclopedia of Type Strains, Phase IV (KMG-IV): sequencing the most valuable type-strain genomes for metagenomic binning, comparative biology and taxonomic classification.</title>
        <authorList>
            <person name="Goeker M."/>
        </authorList>
    </citation>
    <scope>NUCLEOTIDE SEQUENCE [LARGE SCALE GENOMIC DNA]</scope>
    <source>
        <strain evidence="2 3">DSM 28650</strain>
    </source>
</reference>
<sequence length="124" mass="14630">MSKGSINSKKILIGIFVITFTMLSYFKFYTLQVSFNNDPTVAIVRTKDIQLLSNTYKITNSNLPYNWYDDYGFKFLYADEMGHMWQKLYSFIIILWWIALIYILVIGIITVIQELGSRTMKIRD</sequence>
<name>A0ABS4K8V9_9CLOT</name>
<protein>
    <submittedName>
        <fullName evidence="2">Uncharacterized protein</fullName>
    </submittedName>
</protein>
<evidence type="ECO:0000313" key="3">
    <source>
        <dbReference type="Proteomes" id="UP001519308"/>
    </source>
</evidence>
<dbReference type="Proteomes" id="UP001519308">
    <property type="component" value="Unassembled WGS sequence"/>
</dbReference>
<keyword evidence="3" id="KW-1185">Reference proteome</keyword>
<dbReference type="EMBL" id="JAGGLL010000054">
    <property type="protein sequence ID" value="MBP2024204.1"/>
    <property type="molecule type" value="Genomic_DNA"/>
</dbReference>
<keyword evidence="1" id="KW-0472">Membrane</keyword>
<evidence type="ECO:0000313" key="2">
    <source>
        <dbReference type="EMBL" id="MBP2024204.1"/>
    </source>
</evidence>
<keyword evidence="1" id="KW-0812">Transmembrane</keyword>
<organism evidence="2 3">
    <name type="scientific">Clostridium punense</name>
    <dbReference type="NCBI Taxonomy" id="1054297"/>
    <lineage>
        <taxon>Bacteria</taxon>
        <taxon>Bacillati</taxon>
        <taxon>Bacillota</taxon>
        <taxon>Clostridia</taxon>
        <taxon>Eubacteriales</taxon>
        <taxon>Clostridiaceae</taxon>
        <taxon>Clostridium</taxon>
    </lineage>
</organism>